<comment type="caution">
    <text evidence="3">The sequence shown here is derived from an EMBL/GenBank/DDBJ whole genome shotgun (WGS) entry which is preliminary data.</text>
</comment>
<gene>
    <name evidence="3" type="ORF">H8B04_00060</name>
</gene>
<proteinExistence type="predicted"/>
<dbReference type="Proteomes" id="UP000651271">
    <property type="component" value="Unassembled WGS sequence"/>
</dbReference>
<organism evidence="3 4">
    <name type="scientific">Sphingobacterium litopenaei</name>
    <dbReference type="NCBI Taxonomy" id="2763500"/>
    <lineage>
        <taxon>Bacteria</taxon>
        <taxon>Pseudomonadati</taxon>
        <taxon>Bacteroidota</taxon>
        <taxon>Sphingobacteriia</taxon>
        <taxon>Sphingobacteriales</taxon>
        <taxon>Sphingobacteriaceae</taxon>
        <taxon>Sphingobacterium</taxon>
    </lineage>
</organism>
<sequence>MFKTLSVIGLMAASLAVNAQDKIIQLSQLPKQAQTFLKAHGATNGISYIKMEDELFKKSYEVKMNDGSEFEFDKNGNWKEIDLKHKAVPAALIPQPIKVYVAKSFPNNKIVKISKESSKYEVELSNGLDLEFNSKGKFLRIDD</sequence>
<protein>
    <submittedName>
        <fullName evidence="3">PepSY-like domain-containing protein</fullName>
    </submittedName>
</protein>
<dbReference type="EMBL" id="JACOIJ010000001">
    <property type="protein sequence ID" value="MBD1427971.1"/>
    <property type="molecule type" value="Genomic_DNA"/>
</dbReference>
<evidence type="ECO:0000259" key="2">
    <source>
        <dbReference type="Pfam" id="PF11396"/>
    </source>
</evidence>
<keyword evidence="1" id="KW-0732">Signal</keyword>
<evidence type="ECO:0000313" key="3">
    <source>
        <dbReference type="EMBL" id="MBD1427971.1"/>
    </source>
</evidence>
<reference evidence="3 4" key="1">
    <citation type="submission" date="2020-08" db="EMBL/GenBank/DDBJ databases">
        <title>Sphingobacterium sp. DN04309 isolated from aquaculture water.</title>
        <authorList>
            <person name="Zhang M."/>
        </authorList>
    </citation>
    <scope>NUCLEOTIDE SEQUENCE [LARGE SCALE GENOMIC DNA]</scope>
    <source>
        <strain evidence="3 4">DN04309</strain>
    </source>
</reference>
<feature type="domain" description="Putative beta-lactamase-inhibitor-like PepSY-like" evidence="2">
    <location>
        <begin position="58"/>
        <end position="139"/>
    </location>
</feature>
<evidence type="ECO:0000313" key="4">
    <source>
        <dbReference type="Proteomes" id="UP000651271"/>
    </source>
</evidence>
<feature type="chain" id="PRO_5045991712" evidence="1">
    <location>
        <begin position="20"/>
        <end position="143"/>
    </location>
</feature>
<dbReference type="Gene3D" id="3.40.1420.30">
    <property type="match status" value="1"/>
</dbReference>
<feature type="signal peptide" evidence="1">
    <location>
        <begin position="1"/>
        <end position="19"/>
    </location>
</feature>
<dbReference type="SUPFAM" id="SSF160574">
    <property type="entry name" value="BT0923-like"/>
    <property type="match status" value="1"/>
</dbReference>
<dbReference type="InterPro" id="IPR021533">
    <property type="entry name" value="PepSY-like"/>
</dbReference>
<dbReference type="Pfam" id="PF11396">
    <property type="entry name" value="PepSY_like"/>
    <property type="match status" value="1"/>
</dbReference>
<evidence type="ECO:0000256" key="1">
    <source>
        <dbReference type="SAM" id="SignalP"/>
    </source>
</evidence>
<name>A0ABR7Y9I6_9SPHI</name>
<accession>A0ABR7Y9I6</accession>
<keyword evidence="4" id="KW-1185">Reference proteome</keyword>